<organism evidence="1 2">
    <name type="scientific">Paramuricea clavata</name>
    <name type="common">Red gorgonian</name>
    <name type="synonym">Violescent sea-whip</name>
    <dbReference type="NCBI Taxonomy" id="317549"/>
    <lineage>
        <taxon>Eukaryota</taxon>
        <taxon>Metazoa</taxon>
        <taxon>Cnidaria</taxon>
        <taxon>Anthozoa</taxon>
        <taxon>Octocorallia</taxon>
        <taxon>Malacalcyonacea</taxon>
        <taxon>Plexauridae</taxon>
        <taxon>Paramuricea</taxon>
    </lineage>
</organism>
<dbReference type="PANTHER" id="PTHR31511">
    <property type="entry name" value="PROTEIN CBG23764"/>
    <property type="match status" value="1"/>
</dbReference>
<keyword evidence="2" id="KW-1185">Reference proteome</keyword>
<dbReference type="EMBL" id="CACRXK020031783">
    <property type="protein sequence ID" value="CAB4043216.1"/>
    <property type="molecule type" value="Genomic_DNA"/>
</dbReference>
<evidence type="ECO:0000313" key="1">
    <source>
        <dbReference type="EMBL" id="CAB4043216.1"/>
    </source>
</evidence>
<evidence type="ECO:0000313" key="2">
    <source>
        <dbReference type="Proteomes" id="UP001152795"/>
    </source>
</evidence>
<reference evidence="1" key="1">
    <citation type="submission" date="2020-04" db="EMBL/GenBank/DDBJ databases">
        <authorList>
            <person name="Alioto T."/>
            <person name="Alioto T."/>
            <person name="Gomez Garrido J."/>
        </authorList>
    </citation>
    <scope>NUCLEOTIDE SEQUENCE</scope>
    <source>
        <strain evidence="1">A484AB</strain>
    </source>
</reference>
<dbReference type="OrthoDB" id="5983120at2759"/>
<comment type="caution">
    <text evidence="1">The sequence shown here is derived from an EMBL/GenBank/DDBJ whole genome shotgun (WGS) entry which is preliminary data.</text>
</comment>
<proteinExistence type="predicted"/>
<protein>
    <submittedName>
        <fullName evidence="1">Uncharacterized protein</fullName>
    </submittedName>
</protein>
<sequence>MSQFLRDKCKSILTHLSKELEMRKGLKWFVSVKARFIKSKVDGEDLFSEPHFRNLCTTTVNVHDMKKQLQEASSKILDSLAIYQKEGSKWWILDEILHLYLNMAKYTPLNGSSYIPYHYYKQLKVPFVIYADFESVTAKIDSVSPNPTKSSTEKYQHHQPCGFSSIIVSEAEKYNKPPVVYRGEDAVDKFLECLETE</sequence>
<dbReference type="Proteomes" id="UP001152795">
    <property type="component" value="Unassembled WGS sequence"/>
</dbReference>
<dbReference type="PANTHER" id="PTHR31511:SF12">
    <property type="entry name" value="RHO TERMINATION FACTOR N-TERMINAL DOMAIN-CONTAINING PROTEIN"/>
    <property type="match status" value="1"/>
</dbReference>
<name>A0A7D9M4N3_PARCT</name>
<accession>A0A7D9M4N3</accession>
<dbReference type="AlphaFoldDB" id="A0A7D9M4N3"/>
<gene>
    <name evidence="1" type="ORF">PACLA_8A067729</name>
</gene>